<feature type="transmembrane region" description="Helical" evidence="7">
    <location>
        <begin position="205"/>
        <end position="226"/>
    </location>
</feature>
<dbReference type="PANTHER" id="PTHR34390:SF2">
    <property type="entry name" value="SUCCINATE TRANSPORTER SUBUNIT YJJP-RELATED"/>
    <property type="match status" value="1"/>
</dbReference>
<dbReference type="EMBL" id="QJSP01000011">
    <property type="protein sequence ID" value="PYE15077.1"/>
    <property type="molecule type" value="Genomic_DNA"/>
</dbReference>
<evidence type="ECO:0000256" key="5">
    <source>
        <dbReference type="ARBA" id="ARBA00023136"/>
    </source>
</evidence>
<feature type="transmembrane region" description="Helical" evidence="7">
    <location>
        <begin position="391"/>
        <end position="412"/>
    </location>
</feature>
<evidence type="ECO:0000313" key="11">
    <source>
        <dbReference type="Proteomes" id="UP000247591"/>
    </source>
</evidence>
<dbReference type="Pfam" id="PF06738">
    <property type="entry name" value="ThrE"/>
    <property type="match status" value="1"/>
</dbReference>
<comment type="caution">
    <text evidence="10">The sequence shown here is derived from an EMBL/GenBank/DDBJ whole genome shotgun (WGS) entry which is preliminary data.</text>
</comment>
<dbReference type="PANTHER" id="PTHR34390">
    <property type="entry name" value="UPF0442 PROTEIN YJJB-RELATED"/>
    <property type="match status" value="1"/>
</dbReference>
<feature type="transmembrane region" description="Helical" evidence="7">
    <location>
        <begin position="340"/>
        <end position="357"/>
    </location>
</feature>
<sequence>MREYIASLGRRLAGSRRATIDTIEPFEPAVSPRQPVDLTNDAAVTEVLDLAIKVGAVLLDSGTGAIDTQTQVRFVASVYGVENCEVDVTYNTIWVSATRGAAMPPVTAMKSVHYRSLDFTRLAAVDRLVRKIRNLAIDPGEGHQVIDAIIAAPHPYRRWVATLAWSSMAAALSVLLGGGWLVAVVAFFTTAVIDRTNRLLNKIGTPLFFQQMTGGFIAVIPAAVVYQNQEALGLNLMPSQVIAAGVVVLLSGLSLVGSVQDAITGAPITGCARFFELLIMTGGIISGVGIAITLMESTGIYLPTITSTTSFDLAATPARVLAGGLAAAAFALASYAETRALPTAFFGGAMGAAIVAAANHFGIGSVISAGIAAAMVGLVGGLLARRALTPPLVVAVAGITPLLPGLAIYRGLYGLLSNQTIEGLTAIGSAIGVGCSLAAGVTLGEFIARTLRRPRISTRPTRALFTARSAIRPGRMTTDTDADPDAITEPFREMDLRPGLSEG</sequence>
<organism evidence="10 11">
    <name type="scientific">Williamsia limnetica</name>
    <dbReference type="NCBI Taxonomy" id="882452"/>
    <lineage>
        <taxon>Bacteria</taxon>
        <taxon>Bacillati</taxon>
        <taxon>Actinomycetota</taxon>
        <taxon>Actinomycetes</taxon>
        <taxon>Mycobacteriales</taxon>
        <taxon>Nocardiaceae</taxon>
        <taxon>Williamsia</taxon>
    </lineage>
</organism>
<feature type="transmembrane region" description="Helical" evidence="7">
    <location>
        <begin position="363"/>
        <end position="384"/>
    </location>
</feature>
<dbReference type="GO" id="GO:0005886">
    <property type="term" value="C:plasma membrane"/>
    <property type="evidence" value="ECO:0007669"/>
    <property type="project" value="UniProtKB-SubCell"/>
</dbReference>
<dbReference type="OrthoDB" id="9763957at2"/>
<dbReference type="GO" id="GO:0015744">
    <property type="term" value="P:succinate transport"/>
    <property type="evidence" value="ECO:0007669"/>
    <property type="project" value="TreeGrafter"/>
</dbReference>
<feature type="domain" description="Threonine/serine exporter-like N-terminal" evidence="8">
    <location>
        <begin position="49"/>
        <end position="294"/>
    </location>
</feature>
<feature type="transmembrane region" description="Helical" evidence="7">
    <location>
        <begin position="271"/>
        <end position="294"/>
    </location>
</feature>
<feature type="transmembrane region" description="Helical" evidence="7">
    <location>
        <begin position="163"/>
        <end position="193"/>
    </location>
</feature>
<evidence type="ECO:0000313" key="10">
    <source>
        <dbReference type="EMBL" id="PYE15077.1"/>
    </source>
</evidence>
<protein>
    <submittedName>
        <fullName evidence="10">Uncharacterized membrane protein YjjP (DUF1212 family)</fullName>
    </submittedName>
</protein>
<dbReference type="InterPro" id="IPR050539">
    <property type="entry name" value="ThrE_Dicarb/AminoAcid_Exp"/>
</dbReference>
<evidence type="ECO:0000256" key="3">
    <source>
        <dbReference type="ARBA" id="ARBA00022692"/>
    </source>
</evidence>
<comment type="similarity">
    <text evidence="6">Belongs to the ThrE exporter (TC 2.A.79) family.</text>
</comment>
<evidence type="ECO:0000259" key="8">
    <source>
        <dbReference type="Pfam" id="PF06738"/>
    </source>
</evidence>
<evidence type="ECO:0000256" key="6">
    <source>
        <dbReference type="ARBA" id="ARBA00034125"/>
    </source>
</evidence>
<name>A0A318RGS5_WILLI</name>
<dbReference type="InterPro" id="IPR024528">
    <property type="entry name" value="ThrE_2"/>
</dbReference>
<keyword evidence="11" id="KW-1185">Reference proteome</keyword>
<feature type="transmembrane region" description="Helical" evidence="7">
    <location>
        <begin position="238"/>
        <end position="259"/>
    </location>
</feature>
<dbReference type="AlphaFoldDB" id="A0A318RGS5"/>
<keyword evidence="2" id="KW-1003">Cell membrane</keyword>
<evidence type="ECO:0000256" key="1">
    <source>
        <dbReference type="ARBA" id="ARBA00004651"/>
    </source>
</evidence>
<dbReference type="GO" id="GO:0022857">
    <property type="term" value="F:transmembrane transporter activity"/>
    <property type="evidence" value="ECO:0007669"/>
    <property type="project" value="InterPro"/>
</dbReference>
<accession>A0A318RGS5</accession>
<proteinExistence type="inferred from homology"/>
<feature type="transmembrane region" description="Helical" evidence="7">
    <location>
        <begin position="314"/>
        <end position="333"/>
    </location>
</feature>
<keyword evidence="4 7" id="KW-1133">Transmembrane helix</keyword>
<dbReference type="RefSeq" id="WP_110471083.1">
    <property type="nucleotide sequence ID" value="NZ_QJSP01000011.1"/>
</dbReference>
<dbReference type="Pfam" id="PF12821">
    <property type="entry name" value="ThrE_2"/>
    <property type="match status" value="1"/>
</dbReference>
<feature type="transmembrane region" description="Helical" evidence="7">
    <location>
        <begin position="424"/>
        <end position="448"/>
    </location>
</feature>
<evidence type="ECO:0000256" key="4">
    <source>
        <dbReference type="ARBA" id="ARBA00022989"/>
    </source>
</evidence>
<evidence type="ECO:0000259" key="9">
    <source>
        <dbReference type="Pfam" id="PF12821"/>
    </source>
</evidence>
<keyword evidence="5 7" id="KW-0472">Membrane</keyword>
<keyword evidence="3 7" id="KW-0812">Transmembrane</keyword>
<gene>
    <name evidence="10" type="ORF">DFR67_111153</name>
</gene>
<evidence type="ECO:0000256" key="2">
    <source>
        <dbReference type="ARBA" id="ARBA00022475"/>
    </source>
</evidence>
<evidence type="ECO:0000256" key="7">
    <source>
        <dbReference type="SAM" id="Phobius"/>
    </source>
</evidence>
<reference evidence="10 11" key="1">
    <citation type="submission" date="2018-06" db="EMBL/GenBank/DDBJ databases">
        <title>Genomic Encyclopedia of Type Strains, Phase IV (KMG-IV): sequencing the most valuable type-strain genomes for metagenomic binning, comparative biology and taxonomic classification.</title>
        <authorList>
            <person name="Goeker M."/>
        </authorList>
    </citation>
    <scope>NUCLEOTIDE SEQUENCE [LARGE SCALE GENOMIC DNA]</scope>
    <source>
        <strain evidence="10 11">DSM 45521</strain>
    </source>
</reference>
<dbReference type="Proteomes" id="UP000247591">
    <property type="component" value="Unassembled WGS sequence"/>
</dbReference>
<feature type="domain" description="Threonine/Serine exporter ThrE" evidence="9">
    <location>
        <begin position="325"/>
        <end position="447"/>
    </location>
</feature>
<dbReference type="InterPro" id="IPR010619">
    <property type="entry name" value="ThrE-like_N"/>
</dbReference>
<comment type="subcellular location">
    <subcellularLocation>
        <location evidence="1">Cell membrane</location>
        <topology evidence="1">Multi-pass membrane protein</topology>
    </subcellularLocation>
</comment>